<name>A0A060SH13_PYCCI</name>
<organism evidence="1 2">
    <name type="scientific">Pycnoporus cinnabarinus</name>
    <name type="common">Cinnabar-red polypore</name>
    <name type="synonym">Trametes cinnabarina</name>
    <dbReference type="NCBI Taxonomy" id="5643"/>
    <lineage>
        <taxon>Eukaryota</taxon>
        <taxon>Fungi</taxon>
        <taxon>Dikarya</taxon>
        <taxon>Basidiomycota</taxon>
        <taxon>Agaricomycotina</taxon>
        <taxon>Agaricomycetes</taxon>
        <taxon>Polyporales</taxon>
        <taxon>Polyporaceae</taxon>
        <taxon>Trametes</taxon>
    </lineage>
</organism>
<proteinExistence type="predicted"/>
<comment type="caution">
    <text evidence="1">The sequence shown here is derived from an EMBL/GenBank/DDBJ whole genome shotgun (WGS) entry which is preliminary data.</text>
</comment>
<evidence type="ECO:0000313" key="2">
    <source>
        <dbReference type="Proteomes" id="UP000029665"/>
    </source>
</evidence>
<sequence length="99" mass="10206">MLKASYKPKEADNRKLSEALFFAQILQKDIKTSPIKSNGGVTQTAVSGTSGVASLQLCMEKLVATFVVDDSVENADAAAVVASQTIAAAGGTMPGPFAE</sequence>
<gene>
    <name evidence="1" type="ORF">BN946_scf184910.g28</name>
</gene>
<dbReference type="EMBL" id="CCBP010000102">
    <property type="protein sequence ID" value="CDO71529.1"/>
    <property type="molecule type" value="Genomic_DNA"/>
</dbReference>
<dbReference type="Proteomes" id="UP000029665">
    <property type="component" value="Unassembled WGS sequence"/>
</dbReference>
<accession>A0A060SH13</accession>
<reference evidence="1" key="1">
    <citation type="submission" date="2014-01" db="EMBL/GenBank/DDBJ databases">
        <title>The genome of the white-rot fungus Pycnoporus cinnabarinus: a basidiomycete model with a versatile arsenal for lignocellulosic biomass breakdown.</title>
        <authorList>
            <person name="Levasseur A."/>
            <person name="Lomascolo A."/>
            <person name="Ruiz-Duenas F.J."/>
            <person name="Uzan E."/>
            <person name="Piumi F."/>
            <person name="Kues U."/>
            <person name="Ram A.F.J."/>
            <person name="Murat C."/>
            <person name="Haon M."/>
            <person name="Benoit I."/>
            <person name="Arfi Y."/>
            <person name="Chevret D."/>
            <person name="Drula E."/>
            <person name="Kwon M.J."/>
            <person name="Gouret P."/>
            <person name="Lesage-Meessen L."/>
            <person name="Lombard V."/>
            <person name="Mariette J."/>
            <person name="Noirot C."/>
            <person name="Park J."/>
            <person name="Patyshakuliyeva A."/>
            <person name="Wieneger R.A.B."/>
            <person name="Wosten H.A.B."/>
            <person name="Martin F."/>
            <person name="Coutinho P.M."/>
            <person name="de Vries R."/>
            <person name="Martinez A.T."/>
            <person name="Klopp C."/>
            <person name="Pontarotti P."/>
            <person name="Henrissat B."/>
            <person name="Record E."/>
        </authorList>
    </citation>
    <scope>NUCLEOTIDE SEQUENCE [LARGE SCALE GENOMIC DNA]</scope>
    <source>
        <strain evidence="1">BRFM137</strain>
    </source>
</reference>
<dbReference type="AlphaFoldDB" id="A0A060SH13"/>
<dbReference type="HOGENOM" id="CLU_2321535_0_0_1"/>
<keyword evidence="2" id="KW-1185">Reference proteome</keyword>
<evidence type="ECO:0000313" key="1">
    <source>
        <dbReference type="EMBL" id="CDO71529.1"/>
    </source>
</evidence>
<protein>
    <submittedName>
        <fullName evidence="1">Uncharacterized protein</fullName>
    </submittedName>
</protein>